<evidence type="ECO:0000256" key="8">
    <source>
        <dbReference type="ARBA" id="ARBA00023136"/>
    </source>
</evidence>
<keyword evidence="4" id="KW-0973">c-di-GMP</keyword>
<evidence type="ECO:0000256" key="3">
    <source>
        <dbReference type="ARBA" id="ARBA00022475"/>
    </source>
</evidence>
<evidence type="ECO:0000259" key="11">
    <source>
        <dbReference type="PROSITE" id="PS50883"/>
    </source>
</evidence>
<feature type="transmembrane region" description="Helical" evidence="10">
    <location>
        <begin position="242"/>
        <end position="264"/>
    </location>
</feature>
<dbReference type="AlphaFoldDB" id="A0A2T2Y2T8"/>
<reference evidence="12 13" key="1">
    <citation type="submission" date="2018-03" db="EMBL/GenBank/DDBJ databases">
        <title>First report of an OXA-48+CTX-M-M-producing Kluyvera ascorbata clone recovered from patients admitted in a University Hospital in Madrid, Spain.</title>
        <authorList>
            <person name="Hernandez-Garcia M."/>
            <person name="Leon-Sampedro R."/>
            <person name="Perez-Viso B."/>
            <person name="Morosini M.I."/>
            <person name="Lopez-Fresnena N."/>
            <person name="Coque T.M."/>
            <person name="Bonten M."/>
            <person name="Malhotra-Kumar S."/>
            <person name="Ruiz-Garbajosa P."/>
            <person name="Canton R."/>
        </authorList>
    </citation>
    <scope>NUCLEOTIDE SEQUENCE [LARGE SCALE GENOMIC DNA]</scope>
    <source>
        <strain evidence="12 13">KA2</strain>
    </source>
</reference>
<protein>
    <recommendedName>
        <fullName evidence="2">cyclic-guanylate-specific phosphodiesterase</fullName>
        <ecNumber evidence="2">3.1.4.52</ecNumber>
    </recommendedName>
</protein>
<dbReference type="EMBL" id="PYHO01000006">
    <property type="protein sequence ID" value="PSR46811.1"/>
    <property type="molecule type" value="Genomic_DNA"/>
</dbReference>
<dbReference type="Pfam" id="PF12792">
    <property type="entry name" value="CSS-motif"/>
    <property type="match status" value="1"/>
</dbReference>
<keyword evidence="3" id="KW-1003">Cell membrane</keyword>
<comment type="caution">
    <text evidence="12">The sequence shown here is derived from an EMBL/GenBank/DDBJ whole genome shotgun (WGS) entry which is preliminary data.</text>
</comment>
<evidence type="ECO:0000256" key="7">
    <source>
        <dbReference type="ARBA" id="ARBA00022989"/>
    </source>
</evidence>
<evidence type="ECO:0000256" key="9">
    <source>
        <dbReference type="ARBA" id="ARBA00034290"/>
    </source>
</evidence>
<dbReference type="Gene3D" id="3.20.20.450">
    <property type="entry name" value="EAL domain"/>
    <property type="match status" value="1"/>
</dbReference>
<keyword evidence="5 10" id="KW-0812">Transmembrane</keyword>
<proteinExistence type="predicted"/>
<evidence type="ECO:0000256" key="6">
    <source>
        <dbReference type="ARBA" id="ARBA00022801"/>
    </source>
</evidence>
<dbReference type="GO" id="GO:0005886">
    <property type="term" value="C:plasma membrane"/>
    <property type="evidence" value="ECO:0007669"/>
    <property type="project" value="UniProtKB-SubCell"/>
</dbReference>
<dbReference type="InterPro" id="IPR024744">
    <property type="entry name" value="CSS-motif_dom"/>
</dbReference>
<evidence type="ECO:0000256" key="4">
    <source>
        <dbReference type="ARBA" id="ARBA00022636"/>
    </source>
</evidence>
<feature type="transmembrane region" description="Helical" evidence="10">
    <location>
        <begin position="7"/>
        <end position="29"/>
    </location>
</feature>
<dbReference type="GO" id="GO:0071111">
    <property type="term" value="F:cyclic-guanylate-specific phosphodiesterase activity"/>
    <property type="evidence" value="ECO:0007669"/>
    <property type="project" value="UniProtKB-EC"/>
</dbReference>
<dbReference type="InterPro" id="IPR001633">
    <property type="entry name" value="EAL_dom"/>
</dbReference>
<evidence type="ECO:0000256" key="5">
    <source>
        <dbReference type="ARBA" id="ARBA00022692"/>
    </source>
</evidence>
<gene>
    <name evidence="12" type="ORF">C8256_09500</name>
</gene>
<sequence>MTTQRLVSIITGVLIILIFLPITLSLWLAHRQAHELFNQELDSYTERVIARSERVRQQTRDALEEVDRFQGELCSLAHLRQLQKVSYLHQYVQGVFYLENAASPCALLSNTLAEKVPDSEFTAPGGYHVWLTSRHDLQTDDKMVAVSNGRYVAIVDPDSLIDVLPHPNYPIHAALISENGHRVIASNAAIAPDFWLNNLHVFQSTIEKDGTVYRQQHLPTVGAILLTWSSQQPMESSLRHQLMVWVPLGVLLSVIAAFLMLRVLRRLRSSHYRILDAIRAQEISVHYQPVVDLNSGRIVGAEALARWQQPDGNWLPPDIFIPLAEQTGVISQLTEYIVRSVFDDLGNWLAAHPQQHISINISAADLSSPSLPALIKQQLARWRVSPKQIAIEITERDMVMPKTACPMIQTYREMGHTLSIDDFGVGYSSLSYLQELDVDTLKIDKFFVDALEHNRVIGHIIEMAKSLNLTMVAEGIETPAQREWLRAHGVQYGQGWLFSQALDKKAFIRWAKENLQAHHA</sequence>
<dbReference type="RefSeq" id="WP_106926142.1">
    <property type="nucleotide sequence ID" value="NZ_CABMMU010000006.1"/>
</dbReference>
<evidence type="ECO:0000256" key="2">
    <source>
        <dbReference type="ARBA" id="ARBA00012282"/>
    </source>
</evidence>
<dbReference type="PROSITE" id="PS50883">
    <property type="entry name" value="EAL"/>
    <property type="match status" value="1"/>
</dbReference>
<organism evidence="12 13">
    <name type="scientific">Kluyvera genomosp. 2</name>
    <dbReference type="NCBI Taxonomy" id="2774054"/>
    <lineage>
        <taxon>Bacteria</taxon>
        <taxon>Pseudomonadati</taxon>
        <taxon>Pseudomonadota</taxon>
        <taxon>Gammaproteobacteria</taxon>
        <taxon>Enterobacterales</taxon>
        <taxon>Enterobacteriaceae</taxon>
        <taxon>Kluyvera</taxon>
    </lineage>
</organism>
<keyword evidence="7 10" id="KW-1133">Transmembrane helix</keyword>
<dbReference type="EC" id="3.1.4.52" evidence="2"/>
<dbReference type="InterPro" id="IPR050706">
    <property type="entry name" value="Cyclic-di-GMP_PDE-like"/>
</dbReference>
<dbReference type="InterPro" id="IPR035919">
    <property type="entry name" value="EAL_sf"/>
</dbReference>
<feature type="domain" description="EAL" evidence="11">
    <location>
        <begin position="267"/>
        <end position="515"/>
    </location>
</feature>
<dbReference type="Proteomes" id="UP000240892">
    <property type="component" value="Unassembled WGS sequence"/>
</dbReference>
<evidence type="ECO:0000256" key="10">
    <source>
        <dbReference type="SAM" id="Phobius"/>
    </source>
</evidence>
<evidence type="ECO:0000313" key="13">
    <source>
        <dbReference type="Proteomes" id="UP000240892"/>
    </source>
</evidence>
<comment type="catalytic activity">
    <reaction evidence="9">
        <text>3',3'-c-di-GMP + H2O = 5'-phosphoguanylyl(3'-&gt;5')guanosine + H(+)</text>
        <dbReference type="Rhea" id="RHEA:24902"/>
        <dbReference type="ChEBI" id="CHEBI:15377"/>
        <dbReference type="ChEBI" id="CHEBI:15378"/>
        <dbReference type="ChEBI" id="CHEBI:58754"/>
        <dbReference type="ChEBI" id="CHEBI:58805"/>
        <dbReference type="EC" id="3.1.4.52"/>
    </reaction>
</comment>
<evidence type="ECO:0000256" key="1">
    <source>
        <dbReference type="ARBA" id="ARBA00004651"/>
    </source>
</evidence>
<keyword evidence="13" id="KW-1185">Reference proteome</keyword>
<dbReference type="SUPFAM" id="SSF141868">
    <property type="entry name" value="EAL domain-like"/>
    <property type="match status" value="1"/>
</dbReference>
<keyword evidence="8 10" id="KW-0472">Membrane</keyword>
<dbReference type="SMART" id="SM00052">
    <property type="entry name" value="EAL"/>
    <property type="match status" value="1"/>
</dbReference>
<comment type="subcellular location">
    <subcellularLocation>
        <location evidence="1">Cell membrane</location>
        <topology evidence="1">Multi-pass membrane protein</topology>
    </subcellularLocation>
</comment>
<name>A0A2T2Y2T8_9ENTR</name>
<evidence type="ECO:0000313" key="12">
    <source>
        <dbReference type="EMBL" id="PSR46811.1"/>
    </source>
</evidence>
<dbReference type="Pfam" id="PF00563">
    <property type="entry name" value="EAL"/>
    <property type="match status" value="1"/>
</dbReference>
<dbReference type="PANTHER" id="PTHR33121">
    <property type="entry name" value="CYCLIC DI-GMP PHOSPHODIESTERASE PDEF"/>
    <property type="match status" value="1"/>
</dbReference>
<dbReference type="CDD" id="cd01948">
    <property type="entry name" value="EAL"/>
    <property type="match status" value="1"/>
</dbReference>
<accession>A0A2T2Y2T8</accession>
<dbReference type="PANTHER" id="PTHR33121:SF81">
    <property type="entry name" value="CYCLIC DI-GMP PHOSPHODIESTERASE PDEB-RELATED"/>
    <property type="match status" value="1"/>
</dbReference>
<keyword evidence="6" id="KW-0378">Hydrolase</keyword>